<gene>
    <name evidence="1" type="ORF">LKD22_07020</name>
</gene>
<comment type="caution">
    <text evidence="1">The sequence shown here is derived from an EMBL/GenBank/DDBJ whole genome shotgun (WGS) entry which is preliminary data.</text>
</comment>
<dbReference type="GeneID" id="98660824"/>
<accession>A0AAW4W0H7</accession>
<evidence type="ECO:0000313" key="2">
    <source>
        <dbReference type="Proteomes" id="UP001298753"/>
    </source>
</evidence>
<protein>
    <submittedName>
        <fullName evidence="1">ABC transporter permease</fullName>
    </submittedName>
</protein>
<keyword evidence="2" id="KW-1185">Reference proteome</keyword>
<dbReference type="Proteomes" id="UP001298753">
    <property type="component" value="Unassembled WGS sequence"/>
</dbReference>
<evidence type="ECO:0000313" key="1">
    <source>
        <dbReference type="EMBL" id="MCC2176878.1"/>
    </source>
</evidence>
<dbReference type="RefSeq" id="WP_227600664.1">
    <property type="nucleotide sequence ID" value="NZ_DBFWFK010000073.1"/>
</dbReference>
<dbReference type="InterPro" id="IPR010540">
    <property type="entry name" value="CmpB_TMEM229"/>
</dbReference>
<dbReference type="EMBL" id="JAJEPX010000017">
    <property type="protein sequence ID" value="MCC2176878.1"/>
    <property type="molecule type" value="Genomic_DNA"/>
</dbReference>
<dbReference type="Pfam" id="PF06541">
    <property type="entry name" value="ABC_trans_CmpB"/>
    <property type="match status" value="1"/>
</dbReference>
<name>A0AAW4W0H7_9FIRM</name>
<sequence length="117" mass="13050">MKLQTPAVFALGAAGYAALELLWRGRTHWTMALTGGAVLVGLRRLRRRVHEENPLSRCLCGAACITAAEYVVGCTVNRHFRLRVWDYSHEFGNVQGQICPKYAVLWTLLAAPIMLPK</sequence>
<reference evidence="1 2" key="1">
    <citation type="submission" date="2021-10" db="EMBL/GenBank/DDBJ databases">
        <title>Anaerobic single-cell dispensing facilitates the cultivation of human gut bacteria.</title>
        <authorList>
            <person name="Afrizal A."/>
        </authorList>
    </citation>
    <scope>NUCLEOTIDE SEQUENCE [LARGE SCALE GENOMIC DNA]</scope>
    <source>
        <strain evidence="1 2">CLA-AA-H270</strain>
    </source>
</reference>
<dbReference type="AlphaFoldDB" id="A0AAW4W0H7"/>
<proteinExistence type="predicted"/>
<organism evidence="1 2">
    <name type="scientific">Agathobaculum butyriciproducens</name>
    <dbReference type="NCBI Taxonomy" id="1628085"/>
    <lineage>
        <taxon>Bacteria</taxon>
        <taxon>Bacillati</taxon>
        <taxon>Bacillota</taxon>
        <taxon>Clostridia</taxon>
        <taxon>Eubacteriales</taxon>
        <taxon>Butyricicoccaceae</taxon>
        <taxon>Agathobaculum</taxon>
    </lineage>
</organism>